<evidence type="ECO:0000256" key="1">
    <source>
        <dbReference type="ARBA" id="ARBA00006484"/>
    </source>
</evidence>
<keyword evidence="2" id="KW-0521">NADP</keyword>
<dbReference type="AlphaFoldDB" id="A0A0G3X6M8"/>
<reference evidence="4 5" key="1">
    <citation type="submission" date="2015-06" db="EMBL/GenBank/DDBJ databases">
        <authorList>
            <person name="Kim K.M."/>
        </authorList>
    </citation>
    <scope>NUCLEOTIDE SEQUENCE [LARGE SCALE GENOMIC DNA]</scope>
    <source>
        <strain evidence="4 5">KCTC 22370</strain>
    </source>
</reference>
<comment type="similarity">
    <text evidence="1">Belongs to the short-chain dehydrogenases/reductases (SDR) family.</text>
</comment>
<dbReference type="PANTHER" id="PTHR43618:SF8">
    <property type="entry name" value="7ALPHA-HYDROXYSTEROID DEHYDROGENASE"/>
    <property type="match status" value="1"/>
</dbReference>
<sequence length="270" mass="29004">MGEKFMTLEDLFSLKGRVALVTGGSRGIGRMIVEGFLAAGIDKVYITARKGGELHEAAEEMGEKVVPIQGDISTMEGIEELVAEISGRESKLDILVNNAGAAWGADYTEFPEDGWNKVMDLNVKTPFFLTQKLHGLLTAAASADRPAKVINITSIDGQRVNPWETYSYQASKAALIHLTRRMAARLVKDHVYVTSLAPGAFPSNMNRAARDHEEQSAAGIPSKRVGDKLDMGGTAVYLASRAGDYTIGETLTVDGGIVNALLPNHFAQPG</sequence>
<dbReference type="FunFam" id="3.40.50.720:FF:000084">
    <property type="entry name" value="Short-chain dehydrogenase reductase"/>
    <property type="match status" value="1"/>
</dbReference>
<keyword evidence="5" id="KW-1185">Reference proteome</keyword>
<dbReference type="STRING" id="543877.AM2010_197"/>
<dbReference type="EMBL" id="CP011805">
    <property type="protein sequence ID" value="AKM06286.1"/>
    <property type="molecule type" value="Genomic_DNA"/>
</dbReference>
<dbReference type="Proteomes" id="UP000037643">
    <property type="component" value="Chromosome"/>
</dbReference>
<dbReference type="PRINTS" id="PR00081">
    <property type="entry name" value="GDHRDH"/>
</dbReference>
<protein>
    <submittedName>
        <fullName evidence="4">Short-chain dehydrogenase/reductase SDR</fullName>
    </submittedName>
</protein>
<dbReference type="KEGG" id="amx:AM2010_197"/>
<dbReference type="InterPro" id="IPR036291">
    <property type="entry name" value="NAD(P)-bd_dom_sf"/>
</dbReference>
<dbReference type="InterPro" id="IPR002347">
    <property type="entry name" value="SDR_fam"/>
</dbReference>
<dbReference type="Gene3D" id="3.40.50.720">
    <property type="entry name" value="NAD(P)-binding Rossmann-like Domain"/>
    <property type="match status" value="1"/>
</dbReference>
<dbReference type="GO" id="GO:0005829">
    <property type="term" value="C:cytosol"/>
    <property type="evidence" value="ECO:0007669"/>
    <property type="project" value="TreeGrafter"/>
</dbReference>
<evidence type="ECO:0000313" key="4">
    <source>
        <dbReference type="EMBL" id="AKM06286.1"/>
    </source>
</evidence>
<keyword evidence="3" id="KW-0560">Oxidoreductase</keyword>
<dbReference type="SUPFAM" id="SSF51735">
    <property type="entry name" value="NAD(P)-binding Rossmann-fold domains"/>
    <property type="match status" value="1"/>
</dbReference>
<dbReference type="Pfam" id="PF13561">
    <property type="entry name" value="adh_short_C2"/>
    <property type="match status" value="1"/>
</dbReference>
<dbReference type="GO" id="GO:0008709">
    <property type="term" value="F:cholate 7-alpha-dehydrogenase (NAD+) activity"/>
    <property type="evidence" value="ECO:0007669"/>
    <property type="project" value="TreeGrafter"/>
</dbReference>
<proteinExistence type="inferred from homology"/>
<dbReference type="InterPro" id="IPR052178">
    <property type="entry name" value="Sec_Metab_Biosynth_SDR"/>
</dbReference>
<dbReference type="PRINTS" id="PR00080">
    <property type="entry name" value="SDRFAMILY"/>
</dbReference>
<name>A0A0G3X6M8_9SPHN</name>
<dbReference type="PATRIC" id="fig|543877.4.peg.198"/>
<accession>A0A0G3X6M8</accession>
<organism evidence="4 5">
    <name type="scientific">Pelagerythrobacter marensis</name>
    <dbReference type="NCBI Taxonomy" id="543877"/>
    <lineage>
        <taxon>Bacteria</taxon>
        <taxon>Pseudomonadati</taxon>
        <taxon>Pseudomonadota</taxon>
        <taxon>Alphaproteobacteria</taxon>
        <taxon>Sphingomonadales</taxon>
        <taxon>Erythrobacteraceae</taxon>
        <taxon>Pelagerythrobacter</taxon>
    </lineage>
</organism>
<evidence type="ECO:0000256" key="2">
    <source>
        <dbReference type="ARBA" id="ARBA00022857"/>
    </source>
</evidence>
<evidence type="ECO:0000313" key="5">
    <source>
        <dbReference type="Proteomes" id="UP000037643"/>
    </source>
</evidence>
<dbReference type="PANTHER" id="PTHR43618">
    <property type="entry name" value="7-ALPHA-HYDROXYSTEROID DEHYDROGENASE"/>
    <property type="match status" value="1"/>
</dbReference>
<gene>
    <name evidence="4" type="ORF">AM2010_197</name>
</gene>
<evidence type="ECO:0000256" key="3">
    <source>
        <dbReference type="ARBA" id="ARBA00023002"/>
    </source>
</evidence>